<feature type="transmembrane region" description="Helical" evidence="8">
    <location>
        <begin position="89"/>
        <end position="110"/>
    </location>
</feature>
<name>A0A7W6C1U9_9SPHN</name>
<keyword evidence="4" id="KW-1003">Cell membrane</keyword>
<comment type="similarity">
    <text evidence="2 8">Belongs to the major facilitator superfamily. Bcr/CmlA family.</text>
</comment>
<keyword evidence="11" id="KW-1185">Reference proteome</keyword>
<evidence type="ECO:0000256" key="3">
    <source>
        <dbReference type="ARBA" id="ARBA00022448"/>
    </source>
</evidence>
<organism evidence="10 11">
    <name type="scientific">Novosphingobium fluoreni</name>
    <dbReference type="NCBI Taxonomy" id="1391222"/>
    <lineage>
        <taxon>Bacteria</taxon>
        <taxon>Pseudomonadati</taxon>
        <taxon>Pseudomonadota</taxon>
        <taxon>Alphaproteobacteria</taxon>
        <taxon>Sphingomonadales</taxon>
        <taxon>Sphingomonadaceae</taxon>
        <taxon>Novosphingobium</taxon>
    </lineage>
</organism>
<dbReference type="EMBL" id="JACIDY010000005">
    <property type="protein sequence ID" value="MBB3940580.1"/>
    <property type="molecule type" value="Genomic_DNA"/>
</dbReference>
<accession>A0A7W6C1U9</accession>
<feature type="transmembrane region" description="Helical" evidence="8">
    <location>
        <begin position="240"/>
        <end position="258"/>
    </location>
</feature>
<comment type="subcellular location">
    <subcellularLocation>
        <location evidence="8">Cell inner membrane</location>
        <topology evidence="8">Multi-pass membrane protein</topology>
    </subcellularLocation>
    <subcellularLocation>
        <location evidence="1">Cell membrane</location>
        <topology evidence="1">Multi-pass membrane protein</topology>
    </subcellularLocation>
</comment>
<evidence type="ECO:0000256" key="1">
    <source>
        <dbReference type="ARBA" id="ARBA00004651"/>
    </source>
</evidence>
<evidence type="ECO:0000256" key="5">
    <source>
        <dbReference type="ARBA" id="ARBA00022692"/>
    </source>
</evidence>
<dbReference type="InterPro" id="IPR011701">
    <property type="entry name" value="MFS"/>
</dbReference>
<sequence length="395" mass="42265">MAAIQALQALAIDVMLPALGNISHDLGVTNPNHRQLAIGVFLICSGLGSLFPGSIADRFGRRPVVLTCLTIYVALSLGCSLVSDFTALLVMRGLMGLFVSGLMVMPMAIIRDRFSGDRMAKVQSLVTMTFMVVPMFAPTVGQGVMLVAGWRWIFAVMAMLASALLLWVWLRLPETLDPDNRQPIMPRVIVGNMAQVIRCRASTGYLLGAAVMQGVLFGWLNSSQQLLGEHFGAGEMFPLIFGGIALVMAGMNFINASIVERLGARRVSQTAVIVYILIAVAHLISLMRGEGLWVFVPFITASMCLVTFIGSNFASIALQPFSRTAGAASSIMAFSRLLIGALLGTVIGQVYDGTAIPLFIAMAIGGSLTLALVLYSEKGVLFRRLNPPPLKVKAG</sequence>
<comment type="caution">
    <text evidence="8">Lacks conserved residue(s) required for the propagation of feature annotation.</text>
</comment>
<keyword evidence="5 8" id="KW-0812">Transmembrane</keyword>
<dbReference type="Pfam" id="PF07690">
    <property type="entry name" value="MFS_1"/>
    <property type="match status" value="1"/>
</dbReference>
<evidence type="ECO:0000256" key="4">
    <source>
        <dbReference type="ARBA" id="ARBA00022475"/>
    </source>
</evidence>
<evidence type="ECO:0000256" key="7">
    <source>
        <dbReference type="ARBA" id="ARBA00023136"/>
    </source>
</evidence>
<evidence type="ECO:0000259" key="9">
    <source>
        <dbReference type="PROSITE" id="PS50850"/>
    </source>
</evidence>
<dbReference type="NCBIfam" id="TIGR00710">
    <property type="entry name" value="efflux_Bcr_CflA"/>
    <property type="match status" value="1"/>
</dbReference>
<evidence type="ECO:0000256" key="8">
    <source>
        <dbReference type="RuleBase" id="RU365088"/>
    </source>
</evidence>
<dbReference type="SUPFAM" id="SSF103473">
    <property type="entry name" value="MFS general substrate transporter"/>
    <property type="match status" value="1"/>
</dbReference>
<evidence type="ECO:0000256" key="6">
    <source>
        <dbReference type="ARBA" id="ARBA00022989"/>
    </source>
</evidence>
<dbReference type="PROSITE" id="PS50850">
    <property type="entry name" value="MFS"/>
    <property type="match status" value="1"/>
</dbReference>
<feature type="transmembrane region" description="Helical" evidence="8">
    <location>
        <begin position="356"/>
        <end position="375"/>
    </location>
</feature>
<evidence type="ECO:0000313" key="11">
    <source>
        <dbReference type="Proteomes" id="UP000561459"/>
    </source>
</evidence>
<dbReference type="AlphaFoldDB" id="A0A7W6C1U9"/>
<dbReference type="GO" id="GO:1990961">
    <property type="term" value="P:xenobiotic detoxification by transmembrane export across the plasma membrane"/>
    <property type="evidence" value="ECO:0007669"/>
    <property type="project" value="InterPro"/>
</dbReference>
<feature type="transmembrane region" description="Helical" evidence="8">
    <location>
        <begin position="152"/>
        <end position="172"/>
    </location>
</feature>
<feature type="transmembrane region" description="Helical" evidence="8">
    <location>
        <begin position="203"/>
        <end position="220"/>
    </location>
</feature>
<evidence type="ECO:0000313" key="10">
    <source>
        <dbReference type="EMBL" id="MBB3940580.1"/>
    </source>
</evidence>
<dbReference type="PANTHER" id="PTHR23502:SF132">
    <property type="entry name" value="POLYAMINE TRANSPORTER 2-RELATED"/>
    <property type="match status" value="1"/>
</dbReference>
<feature type="transmembrane region" description="Helical" evidence="8">
    <location>
        <begin position="330"/>
        <end position="350"/>
    </location>
</feature>
<dbReference type="GO" id="GO:0005886">
    <property type="term" value="C:plasma membrane"/>
    <property type="evidence" value="ECO:0007669"/>
    <property type="project" value="UniProtKB-SubCell"/>
</dbReference>
<feature type="transmembrane region" description="Helical" evidence="8">
    <location>
        <begin position="122"/>
        <end position="140"/>
    </location>
</feature>
<evidence type="ECO:0000256" key="2">
    <source>
        <dbReference type="ARBA" id="ARBA00006236"/>
    </source>
</evidence>
<keyword evidence="3 8" id="KW-0813">Transport</keyword>
<feature type="domain" description="Major facilitator superfamily (MFS) profile" evidence="9">
    <location>
        <begin position="1"/>
        <end position="378"/>
    </location>
</feature>
<reference evidence="10 11" key="1">
    <citation type="submission" date="2020-08" db="EMBL/GenBank/DDBJ databases">
        <title>Genomic Encyclopedia of Type Strains, Phase IV (KMG-IV): sequencing the most valuable type-strain genomes for metagenomic binning, comparative biology and taxonomic classification.</title>
        <authorList>
            <person name="Goeker M."/>
        </authorList>
    </citation>
    <scope>NUCLEOTIDE SEQUENCE [LARGE SCALE GENOMIC DNA]</scope>
    <source>
        <strain evidence="10 11">DSM 27568</strain>
    </source>
</reference>
<gene>
    <name evidence="10" type="ORF">GGR39_002237</name>
</gene>
<protein>
    <recommendedName>
        <fullName evidence="8">Bcr/CflA family efflux transporter</fullName>
    </recommendedName>
</protein>
<dbReference type="InterPro" id="IPR004812">
    <property type="entry name" value="Efflux_drug-R_Bcr/CmlA"/>
</dbReference>
<dbReference type="CDD" id="cd17320">
    <property type="entry name" value="MFS_MdfA_MDR_like"/>
    <property type="match status" value="1"/>
</dbReference>
<dbReference type="InterPro" id="IPR036259">
    <property type="entry name" value="MFS_trans_sf"/>
</dbReference>
<proteinExistence type="inferred from homology"/>
<feature type="transmembrane region" description="Helical" evidence="8">
    <location>
        <begin position="270"/>
        <end position="287"/>
    </location>
</feature>
<comment type="caution">
    <text evidence="10">The sequence shown here is derived from an EMBL/GenBank/DDBJ whole genome shotgun (WGS) entry which is preliminary data.</text>
</comment>
<keyword evidence="8" id="KW-0997">Cell inner membrane</keyword>
<feature type="transmembrane region" description="Helical" evidence="8">
    <location>
        <begin position="63"/>
        <end position="83"/>
    </location>
</feature>
<feature type="transmembrane region" description="Helical" evidence="8">
    <location>
        <begin position="36"/>
        <end position="56"/>
    </location>
</feature>
<dbReference type="Gene3D" id="1.20.1720.10">
    <property type="entry name" value="Multidrug resistance protein D"/>
    <property type="match status" value="1"/>
</dbReference>
<dbReference type="GO" id="GO:0042910">
    <property type="term" value="F:xenobiotic transmembrane transporter activity"/>
    <property type="evidence" value="ECO:0007669"/>
    <property type="project" value="InterPro"/>
</dbReference>
<feature type="transmembrane region" description="Helical" evidence="8">
    <location>
        <begin position="293"/>
        <end position="318"/>
    </location>
</feature>
<keyword evidence="6 8" id="KW-1133">Transmembrane helix</keyword>
<dbReference type="InterPro" id="IPR020846">
    <property type="entry name" value="MFS_dom"/>
</dbReference>
<dbReference type="PANTHER" id="PTHR23502">
    <property type="entry name" value="MAJOR FACILITATOR SUPERFAMILY"/>
    <property type="match status" value="1"/>
</dbReference>
<keyword evidence="7 8" id="KW-0472">Membrane</keyword>
<dbReference type="Proteomes" id="UP000561459">
    <property type="component" value="Unassembled WGS sequence"/>
</dbReference>